<evidence type="ECO:0000256" key="1">
    <source>
        <dbReference type="SAM" id="SignalP"/>
    </source>
</evidence>
<keyword evidence="3" id="KW-1185">Reference proteome</keyword>
<protein>
    <recommendedName>
        <fullName evidence="4">DUF2125 domain-containing protein</fullName>
    </recommendedName>
</protein>
<evidence type="ECO:0000313" key="2">
    <source>
        <dbReference type="EMBL" id="EDQ06916.1"/>
    </source>
</evidence>
<dbReference type="Proteomes" id="UP000003257">
    <property type="component" value="Unassembled WGS sequence"/>
</dbReference>
<accession>A0ABM9XBS0</accession>
<dbReference type="EMBL" id="ABID01000001">
    <property type="protein sequence ID" value="EDQ06916.1"/>
    <property type="molecule type" value="Genomic_DNA"/>
</dbReference>
<feature type="chain" id="PRO_5045867358" description="DUF2125 domain-containing protein" evidence="1">
    <location>
        <begin position="21"/>
        <end position="335"/>
    </location>
</feature>
<comment type="caution">
    <text evidence="2">The sequence shown here is derived from an EMBL/GenBank/DDBJ whole genome shotgun (WGS) entry which is preliminary data.</text>
</comment>
<dbReference type="InterPro" id="IPR018666">
    <property type="entry name" value="DUF2125"/>
</dbReference>
<name>A0ABM9XBS0_9RHOB</name>
<proteinExistence type="predicted"/>
<organism evidence="2 3">
    <name type="scientific">Sulfitobacter indolifex HEL-45</name>
    <dbReference type="NCBI Taxonomy" id="391624"/>
    <lineage>
        <taxon>Bacteria</taxon>
        <taxon>Pseudomonadati</taxon>
        <taxon>Pseudomonadota</taxon>
        <taxon>Alphaproteobacteria</taxon>
        <taxon>Rhodobacterales</taxon>
        <taxon>Roseobacteraceae</taxon>
        <taxon>Sulfitobacter</taxon>
    </lineage>
</organism>
<sequence length="335" mass="35311">MRKLVWLLILLAALCGAWWAAATAQMQSTLTGLLDSRRAAGWDVTLKDISKAGFPLTLQNRLSGLAVAEAGRGVAFEAPQLDLSAPVWWPGDLTARAPVAQAAFPAGALPLVLKMRDMRADLALHPGLSLQLEGMLARSTYLEVNGPDGLLLEADEPRMEVTQSSDAENDYNIALLPGRIAPGPLLRKVLGDGIGQPGGQPILSARMAVTFARALDRHTAMTGTLPQIDALTVENVDVAWGDVALATEGALTFNSEGIPAGVLSLRVTNWPKLLDAGERAGFLPPSMRGQVDTMLRLLEARGGTAGGLDLDLVFAEGQMVLAGIPLGAAPRLIQP</sequence>
<evidence type="ECO:0008006" key="4">
    <source>
        <dbReference type="Google" id="ProtNLM"/>
    </source>
</evidence>
<reference evidence="2 3" key="1">
    <citation type="submission" date="2007-11" db="EMBL/GenBank/DDBJ databases">
        <authorList>
            <person name="Wagner-Dobler I."/>
            <person name="Ferriera S."/>
            <person name="Johnson J."/>
            <person name="Kravitz S."/>
            <person name="Beeson K."/>
            <person name="Sutton G."/>
            <person name="Rogers Y.-H."/>
            <person name="Friedman R."/>
            <person name="Frazier M."/>
            <person name="Venter J.C."/>
        </authorList>
    </citation>
    <scope>NUCLEOTIDE SEQUENCE [LARGE SCALE GENOMIC DNA]</scope>
    <source>
        <strain evidence="2 3">HEL-45</strain>
    </source>
</reference>
<gene>
    <name evidence="2" type="ORF">OIHEL45_08860</name>
</gene>
<evidence type="ECO:0000313" key="3">
    <source>
        <dbReference type="Proteomes" id="UP000003257"/>
    </source>
</evidence>
<feature type="signal peptide" evidence="1">
    <location>
        <begin position="1"/>
        <end position="20"/>
    </location>
</feature>
<dbReference type="RefSeq" id="WP_007118983.1">
    <property type="nucleotide sequence ID" value="NZ_ABID01000001.1"/>
</dbReference>
<keyword evidence="1" id="KW-0732">Signal</keyword>
<dbReference type="Pfam" id="PF09898">
    <property type="entry name" value="DUF2125"/>
    <property type="match status" value="1"/>
</dbReference>